<evidence type="ECO:0000313" key="2">
    <source>
        <dbReference type="Proteomes" id="UP000315677"/>
    </source>
</evidence>
<dbReference type="OrthoDB" id="1633687at2"/>
<keyword evidence="2" id="KW-1185">Reference proteome</keyword>
<organism evidence="1 2">
    <name type="scientific">Pseudonocardia kunmingensis</name>
    <dbReference type="NCBI Taxonomy" id="630975"/>
    <lineage>
        <taxon>Bacteria</taxon>
        <taxon>Bacillati</taxon>
        <taxon>Actinomycetota</taxon>
        <taxon>Actinomycetes</taxon>
        <taxon>Pseudonocardiales</taxon>
        <taxon>Pseudonocardiaceae</taxon>
        <taxon>Pseudonocardia</taxon>
    </lineage>
</organism>
<dbReference type="EMBL" id="VFPA01000004">
    <property type="protein sequence ID" value="TQM06291.1"/>
    <property type="molecule type" value="Genomic_DNA"/>
</dbReference>
<protein>
    <submittedName>
        <fullName evidence="1">Acetoacetate decarboxylase</fullName>
    </submittedName>
</protein>
<comment type="caution">
    <text evidence="1">The sequence shown here is derived from an EMBL/GenBank/DDBJ whole genome shotgun (WGS) entry which is preliminary data.</text>
</comment>
<evidence type="ECO:0000313" key="1">
    <source>
        <dbReference type="EMBL" id="TQM06291.1"/>
    </source>
</evidence>
<name>A0A543DAD3_9PSEU</name>
<dbReference type="RefSeq" id="WP_142060050.1">
    <property type="nucleotide sequence ID" value="NZ_VFPA01000004.1"/>
</dbReference>
<gene>
    <name evidence="1" type="ORF">FB558_6541</name>
</gene>
<dbReference type="Pfam" id="PF06314">
    <property type="entry name" value="ADC"/>
    <property type="match status" value="1"/>
</dbReference>
<accession>A0A543DAD3</accession>
<reference evidence="1 2" key="1">
    <citation type="submission" date="2019-06" db="EMBL/GenBank/DDBJ databases">
        <title>Sequencing the genomes of 1000 actinobacteria strains.</title>
        <authorList>
            <person name="Klenk H.-P."/>
        </authorList>
    </citation>
    <scope>NUCLEOTIDE SEQUENCE [LARGE SCALE GENOMIC DNA]</scope>
    <source>
        <strain evidence="1 2">DSM 45301</strain>
    </source>
</reference>
<dbReference type="InterPro" id="IPR023375">
    <property type="entry name" value="ADC_dom_sf"/>
</dbReference>
<dbReference type="Proteomes" id="UP000315677">
    <property type="component" value="Unassembled WGS sequence"/>
</dbReference>
<dbReference type="Gene3D" id="2.40.400.10">
    <property type="entry name" value="Acetoacetate decarboxylase-like"/>
    <property type="match status" value="1"/>
</dbReference>
<proteinExistence type="predicted"/>
<dbReference type="SUPFAM" id="SSF160104">
    <property type="entry name" value="Acetoacetate decarboxylase-like"/>
    <property type="match status" value="1"/>
</dbReference>
<dbReference type="GO" id="GO:0016829">
    <property type="term" value="F:lyase activity"/>
    <property type="evidence" value="ECO:0007669"/>
    <property type="project" value="InterPro"/>
</dbReference>
<sequence>MATLLDDGSWEIQGTRVTFPVRIGHAVAACATYLVRADRAAALVAGTGLELVTVAGRTPLVLALVDYRVNDLGVYDEVGVALLVRHRGGTGAYIHQLPVTQPFTLEAGRALWGLPKWLARAELSIAGPDATCHLADDAGRHVLTAALRTLPWRLPLRVPGTVTAFAPRDGEVLASRVRARIGGIRVAPGGARVVLGSGHPMADELRALRLPRRPLLTVTADQVSFEMDPAQPRPR</sequence>
<dbReference type="AlphaFoldDB" id="A0A543DAD3"/>
<dbReference type="InterPro" id="IPR010451">
    <property type="entry name" value="Acetoacetate_decarboxylase"/>
</dbReference>